<dbReference type="Proteomes" id="UP001152484">
    <property type="component" value="Unassembled WGS sequence"/>
</dbReference>
<accession>A0A9P1END5</accession>
<comment type="caution">
    <text evidence="1">The sequence shown here is derived from an EMBL/GenBank/DDBJ whole genome shotgun (WGS) entry which is preliminary data.</text>
</comment>
<dbReference type="OrthoDB" id="6161488at2759"/>
<organism evidence="1 2">
    <name type="scientific">Cuscuta europaea</name>
    <name type="common">European dodder</name>
    <dbReference type="NCBI Taxonomy" id="41803"/>
    <lineage>
        <taxon>Eukaryota</taxon>
        <taxon>Viridiplantae</taxon>
        <taxon>Streptophyta</taxon>
        <taxon>Embryophyta</taxon>
        <taxon>Tracheophyta</taxon>
        <taxon>Spermatophyta</taxon>
        <taxon>Magnoliopsida</taxon>
        <taxon>eudicotyledons</taxon>
        <taxon>Gunneridae</taxon>
        <taxon>Pentapetalae</taxon>
        <taxon>asterids</taxon>
        <taxon>lamiids</taxon>
        <taxon>Solanales</taxon>
        <taxon>Convolvulaceae</taxon>
        <taxon>Cuscuteae</taxon>
        <taxon>Cuscuta</taxon>
        <taxon>Cuscuta subgen. Cuscuta</taxon>
    </lineage>
</organism>
<gene>
    <name evidence="1" type="ORF">CEURO_LOCUS22458</name>
</gene>
<proteinExistence type="predicted"/>
<dbReference type="EMBL" id="CAMAPE010000080">
    <property type="protein sequence ID" value="CAH9119707.1"/>
    <property type="molecule type" value="Genomic_DNA"/>
</dbReference>
<protein>
    <submittedName>
        <fullName evidence="1">Uncharacterized protein</fullName>
    </submittedName>
</protein>
<keyword evidence="2" id="KW-1185">Reference proteome</keyword>
<evidence type="ECO:0000313" key="2">
    <source>
        <dbReference type="Proteomes" id="UP001152484"/>
    </source>
</evidence>
<sequence>MLSGLRKLSQAGP</sequence>
<evidence type="ECO:0000313" key="1">
    <source>
        <dbReference type="EMBL" id="CAH9119707.1"/>
    </source>
</evidence>
<name>A0A9P1END5_CUSEU</name>
<reference evidence="1" key="1">
    <citation type="submission" date="2022-07" db="EMBL/GenBank/DDBJ databases">
        <authorList>
            <person name="Macas J."/>
            <person name="Novak P."/>
            <person name="Neumann P."/>
        </authorList>
    </citation>
    <scope>NUCLEOTIDE SEQUENCE</scope>
</reference>